<feature type="compositionally biased region" description="Low complexity" evidence="1">
    <location>
        <begin position="26"/>
        <end position="42"/>
    </location>
</feature>
<reference evidence="2 3" key="1">
    <citation type="submission" date="2022-12" db="EMBL/GenBank/DDBJ databases">
        <title>Chromosome-scale assembly of the Ensete ventricosum genome.</title>
        <authorList>
            <person name="Dussert Y."/>
            <person name="Stocks J."/>
            <person name="Wendawek A."/>
            <person name="Woldeyes F."/>
            <person name="Nichols R.A."/>
            <person name="Borrell J.S."/>
        </authorList>
    </citation>
    <scope>NUCLEOTIDE SEQUENCE [LARGE SCALE GENOMIC DNA]</scope>
    <source>
        <strain evidence="3">cv. Maze</strain>
        <tissue evidence="2">Seeds</tissue>
    </source>
</reference>
<evidence type="ECO:0000313" key="3">
    <source>
        <dbReference type="Proteomes" id="UP001222027"/>
    </source>
</evidence>
<evidence type="ECO:0000256" key="1">
    <source>
        <dbReference type="SAM" id="MobiDB-lite"/>
    </source>
</evidence>
<feature type="region of interest" description="Disordered" evidence="1">
    <location>
        <begin position="1"/>
        <end position="42"/>
    </location>
</feature>
<accession>A0AAV8RDN2</accession>
<organism evidence="2 3">
    <name type="scientific">Ensete ventricosum</name>
    <name type="common">Abyssinian banana</name>
    <name type="synonym">Musa ensete</name>
    <dbReference type="NCBI Taxonomy" id="4639"/>
    <lineage>
        <taxon>Eukaryota</taxon>
        <taxon>Viridiplantae</taxon>
        <taxon>Streptophyta</taxon>
        <taxon>Embryophyta</taxon>
        <taxon>Tracheophyta</taxon>
        <taxon>Spermatophyta</taxon>
        <taxon>Magnoliopsida</taxon>
        <taxon>Liliopsida</taxon>
        <taxon>Zingiberales</taxon>
        <taxon>Musaceae</taxon>
        <taxon>Ensete</taxon>
    </lineage>
</organism>
<keyword evidence="3" id="KW-1185">Reference proteome</keyword>
<proteinExistence type="predicted"/>
<gene>
    <name evidence="2" type="ORF">OPV22_010547</name>
</gene>
<sequence>MKTVQIARSASKPVRRSSEPRRNLLPRRPSPTASSSSGSRTLVWRLRRRERRSSTEMGGGFRLGILLAHAGYAPAIAKLNSLTHLFQLFCFLDRGGKFASLPMNSQSCAGINVGARGERKTESEVRSKVSSRAFWVSLGLNRDGTWIISYSPHS</sequence>
<name>A0AAV8RDN2_ENSVE</name>
<dbReference type="Proteomes" id="UP001222027">
    <property type="component" value="Unassembled WGS sequence"/>
</dbReference>
<protein>
    <submittedName>
        <fullName evidence="2">Uncharacterized protein</fullName>
    </submittedName>
</protein>
<dbReference type="EMBL" id="JAQQAF010000003">
    <property type="protein sequence ID" value="KAJ8499995.1"/>
    <property type="molecule type" value="Genomic_DNA"/>
</dbReference>
<evidence type="ECO:0000313" key="2">
    <source>
        <dbReference type="EMBL" id="KAJ8499995.1"/>
    </source>
</evidence>
<dbReference type="AlphaFoldDB" id="A0AAV8RDN2"/>
<comment type="caution">
    <text evidence="2">The sequence shown here is derived from an EMBL/GenBank/DDBJ whole genome shotgun (WGS) entry which is preliminary data.</text>
</comment>